<dbReference type="GO" id="GO:0004818">
    <property type="term" value="F:glutamate-tRNA ligase activity"/>
    <property type="evidence" value="ECO:0007669"/>
    <property type="project" value="TreeGrafter"/>
</dbReference>
<dbReference type="SUPFAM" id="SSF48163">
    <property type="entry name" value="An anticodon-binding domain of class I aminoacyl-tRNA synthetases"/>
    <property type="match status" value="1"/>
</dbReference>
<evidence type="ECO:0000256" key="2">
    <source>
        <dbReference type="ARBA" id="ARBA00022741"/>
    </source>
</evidence>
<dbReference type="GO" id="GO:0005829">
    <property type="term" value="C:cytosol"/>
    <property type="evidence" value="ECO:0007669"/>
    <property type="project" value="TreeGrafter"/>
</dbReference>
<evidence type="ECO:0000313" key="8">
    <source>
        <dbReference type="Proteomes" id="UP000325440"/>
    </source>
</evidence>
<dbReference type="InterPro" id="IPR008925">
    <property type="entry name" value="aa_tRNA-synth_I_cd-bd_sf"/>
</dbReference>
<evidence type="ECO:0000256" key="3">
    <source>
        <dbReference type="ARBA" id="ARBA00022840"/>
    </source>
</evidence>
<dbReference type="PANTHER" id="PTHR43311">
    <property type="entry name" value="GLUTAMATE--TRNA LIGASE"/>
    <property type="match status" value="1"/>
</dbReference>
<dbReference type="InterPro" id="IPR045462">
    <property type="entry name" value="aa-tRNA-synth_I_cd-bd"/>
</dbReference>
<reference evidence="7 8" key="1">
    <citation type="submission" date="2019-08" db="EMBL/GenBank/DDBJ databases">
        <authorList>
            <person name="Alioto T."/>
            <person name="Alioto T."/>
            <person name="Gomez Garrido J."/>
        </authorList>
    </citation>
    <scope>NUCLEOTIDE SEQUENCE [LARGE SCALE GENOMIC DNA]</scope>
</reference>
<dbReference type="GO" id="GO:0006424">
    <property type="term" value="P:glutamyl-tRNA aminoacylation"/>
    <property type="evidence" value="ECO:0007669"/>
    <property type="project" value="TreeGrafter"/>
</dbReference>
<protein>
    <submittedName>
        <fullName evidence="7">Glutamyl/glutaminyl-tRNA synthetase, class Ib, alpha-bundle domain,Aminoacyl-tRNA synthetase, class I</fullName>
    </submittedName>
</protein>
<organism evidence="7 8">
    <name type="scientific">Cinara cedri</name>
    <dbReference type="NCBI Taxonomy" id="506608"/>
    <lineage>
        <taxon>Eukaryota</taxon>
        <taxon>Metazoa</taxon>
        <taxon>Ecdysozoa</taxon>
        <taxon>Arthropoda</taxon>
        <taxon>Hexapoda</taxon>
        <taxon>Insecta</taxon>
        <taxon>Pterygota</taxon>
        <taxon>Neoptera</taxon>
        <taxon>Paraneoptera</taxon>
        <taxon>Hemiptera</taxon>
        <taxon>Sternorrhyncha</taxon>
        <taxon>Aphidomorpha</taxon>
        <taxon>Aphidoidea</taxon>
        <taxon>Aphididae</taxon>
        <taxon>Lachninae</taxon>
        <taxon>Cinara</taxon>
    </lineage>
</organism>
<sequence>MALSSYLTKLGTSDSIEAHINTQSLIGTFNIEKFSSASTQFNLNKVYQLNSKVLQKMSFDVMKERLHQIGMDSAEFWYFIRGNIDRFSGVNEWWQICKSHINPIILNEEFIKIALDMLPQGNFDKNTLSEWVKAIRQKIDIKTKDLFIQLRLALTGKEAGPELAKLLIFIGREKIITRRITRVCRKNRGIYQKKAAEDLVDAKIILRDQDKIAKDQAEIGRGLDKLNKDQDKFSNALQGFEQTLMNSLRV</sequence>
<proteinExistence type="predicted"/>
<evidence type="ECO:0000259" key="6">
    <source>
        <dbReference type="Pfam" id="PF19269"/>
    </source>
</evidence>
<dbReference type="InterPro" id="IPR020061">
    <property type="entry name" value="Glu_tRNA_lig_a-bdl"/>
</dbReference>
<keyword evidence="4" id="KW-0648">Protein biosynthesis</keyword>
<feature type="domain" description="Aminoacyl-tRNA synthetase class I anticodon-binding" evidence="6">
    <location>
        <begin position="116"/>
        <end position="178"/>
    </location>
</feature>
<dbReference type="GO" id="GO:0005524">
    <property type="term" value="F:ATP binding"/>
    <property type="evidence" value="ECO:0007669"/>
    <property type="project" value="UniProtKB-KW"/>
</dbReference>
<dbReference type="Proteomes" id="UP000325440">
    <property type="component" value="Unassembled WGS sequence"/>
</dbReference>
<dbReference type="InterPro" id="IPR020751">
    <property type="entry name" value="aa-tRNA-synth_I_codon-bd_sub2"/>
</dbReference>
<dbReference type="GO" id="GO:0000049">
    <property type="term" value="F:tRNA binding"/>
    <property type="evidence" value="ECO:0007669"/>
    <property type="project" value="InterPro"/>
</dbReference>
<dbReference type="InterPro" id="IPR049940">
    <property type="entry name" value="GluQ/Sye"/>
</dbReference>
<keyword evidence="2" id="KW-0547">Nucleotide-binding</keyword>
<keyword evidence="5 7" id="KW-0030">Aminoacyl-tRNA synthetase</keyword>
<keyword evidence="1" id="KW-0436">Ligase</keyword>
<dbReference type="Pfam" id="PF19269">
    <property type="entry name" value="Anticodon_2"/>
    <property type="match status" value="1"/>
</dbReference>
<gene>
    <name evidence="7" type="ORF">CINCED_3A004103</name>
</gene>
<dbReference type="Gene3D" id="1.10.1160.10">
    <property type="entry name" value="Glutamyl-trna Synthetase, Domain 2"/>
    <property type="match status" value="1"/>
</dbReference>
<keyword evidence="8" id="KW-1185">Reference proteome</keyword>
<evidence type="ECO:0000256" key="1">
    <source>
        <dbReference type="ARBA" id="ARBA00022598"/>
    </source>
</evidence>
<dbReference type="OrthoDB" id="428822at2759"/>
<dbReference type="PANTHER" id="PTHR43311:SF1">
    <property type="entry name" value="GLUTAMYL-Q TRNA(ASP) SYNTHETASE"/>
    <property type="match status" value="1"/>
</dbReference>
<accession>A0A5E4MRW7</accession>
<evidence type="ECO:0000256" key="5">
    <source>
        <dbReference type="ARBA" id="ARBA00023146"/>
    </source>
</evidence>
<evidence type="ECO:0000313" key="7">
    <source>
        <dbReference type="EMBL" id="VVC35028.1"/>
    </source>
</evidence>
<evidence type="ECO:0000256" key="4">
    <source>
        <dbReference type="ARBA" id="ARBA00022917"/>
    </source>
</evidence>
<keyword evidence="3" id="KW-0067">ATP-binding</keyword>
<dbReference type="AlphaFoldDB" id="A0A5E4MRW7"/>
<name>A0A5E4MRW7_9HEMI</name>
<dbReference type="Gene3D" id="1.10.10.350">
    <property type="match status" value="1"/>
</dbReference>
<dbReference type="EMBL" id="CABPRJ010001038">
    <property type="protein sequence ID" value="VVC35028.1"/>
    <property type="molecule type" value="Genomic_DNA"/>
</dbReference>